<feature type="chain" id="PRO_5041690896" description="Alkaline proteinase inhibitor/ Outer membrane lipoprotein Omp19 domain-containing protein" evidence="2">
    <location>
        <begin position="25"/>
        <end position="228"/>
    </location>
</feature>
<name>A0AA92C2C8_RHIRH</name>
<dbReference type="InterPro" id="IPR016085">
    <property type="entry name" value="Protease_inh_B-barrel_dom"/>
</dbReference>
<keyword evidence="1 2" id="KW-0732">Signal</keyword>
<gene>
    <name evidence="4" type="ORF">DC430_16645</name>
</gene>
<evidence type="ECO:0000313" key="4">
    <source>
        <dbReference type="EMBL" id="PVE52457.1"/>
    </source>
</evidence>
<dbReference type="Proteomes" id="UP000244335">
    <property type="component" value="Unassembled WGS sequence"/>
</dbReference>
<dbReference type="EMBL" id="QDFR01000005">
    <property type="protein sequence ID" value="PVE52457.1"/>
    <property type="molecule type" value="Genomic_DNA"/>
</dbReference>
<dbReference type="InterPro" id="IPR021140">
    <property type="entry name" value="Inh/Omp19"/>
</dbReference>
<protein>
    <recommendedName>
        <fullName evidence="3">Alkaline proteinase inhibitor/ Outer membrane lipoprotein Omp19 domain-containing protein</fullName>
    </recommendedName>
</protein>
<feature type="signal peptide" evidence="2">
    <location>
        <begin position="1"/>
        <end position="24"/>
    </location>
</feature>
<proteinExistence type="predicted"/>
<evidence type="ECO:0000256" key="1">
    <source>
        <dbReference type="ARBA" id="ARBA00022729"/>
    </source>
</evidence>
<sequence length="228" mass="24918">MMRVVGSVLTSFAIMLASSGVGRAQEVSEDIVDATVGDWLIVSEDGSLGCHITLKKDKTIGGRAVAEGKTCGAPWHDQIAAWDFAGPGIVLRDATRKEIIGFGEREVGPWVTDIERSPRIYFVPEPGKMDRAATEKDAIGKWVLTDKKGKALCHLSLLDTASTRGDDTKGLQIRGDCAANVKKKKMDGWQIDEIKLVFIGGEDYAYSLIPTVDGFVTDDDRYQLKRDK</sequence>
<comment type="caution">
    <text evidence="4">The sequence shown here is derived from an EMBL/GenBank/DDBJ whole genome shotgun (WGS) entry which is preliminary data.</text>
</comment>
<evidence type="ECO:0000313" key="5">
    <source>
        <dbReference type="Proteomes" id="UP000244335"/>
    </source>
</evidence>
<accession>A0AA92C2C8</accession>
<dbReference type="SUPFAM" id="SSF50882">
    <property type="entry name" value="beta-Barrel protease inhibitors"/>
    <property type="match status" value="2"/>
</dbReference>
<dbReference type="AlphaFoldDB" id="A0AA92C2C8"/>
<feature type="domain" description="Alkaline proteinase inhibitor/ Outer membrane lipoprotein Omp19" evidence="3">
    <location>
        <begin position="34"/>
        <end position="115"/>
    </location>
</feature>
<feature type="domain" description="Alkaline proteinase inhibitor/ Outer membrane lipoprotein Omp19" evidence="3">
    <location>
        <begin position="135"/>
        <end position="198"/>
    </location>
</feature>
<evidence type="ECO:0000256" key="2">
    <source>
        <dbReference type="SAM" id="SignalP"/>
    </source>
</evidence>
<dbReference type="GO" id="GO:0004866">
    <property type="term" value="F:endopeptidase inhibitor activity"/>
    <property type="evidence" value="ECO:0007669"/>
    <property type="project" value="InterPro"/>
</dbReference>
<evidence type="ECO:0000259" key="3">
    <source>
        <dbReference type="Pfam" id="PF02974"/>
    </source>
</evidence>
<organism evidence="4 5">
    <name type="scientific">Rhizobium rhizogenes</name>
    <name type="common">Agrobacterium rhizogenes</name>
    <dbReference type="NCBI Taxonomy" id="359"/>
    <lineage>
        <taxon>Bacteria</taxon>
        <taxon>Pseudomonadati</taxon>
        <taxon>Pseudomonadota</taxon>
        <taxon>Alphaproteobacteria</taxon>
        <taxon>Hyphomicrobiales</taxon>
        <taxon>Rhizobiaceae</taxon>
        <taxon>Rhizobium/Agrobacterium group</taxon>
        <taxon>Rhizobium</taxon>
    </lineage>
</organism>
<dbReference type="Pfam" id="PF02974">
    <property type="entry name" value="Inh"/>
    <property type="match status" value="2"/>
</dbReference>
<dbReference type="Gene3D" id="2.40.128.10">
    <property type="match status" value="2"/>
</dbReference>
<reference evidence="4 5" key="1">
    <citation type="submission" date="2018-04" db="EMBL/GenBank/DDBJ databases">
        <authorList>
            <person name="Hagen T."/>
        </authorList>
    </citation>
    <scope>NUCLEOTIDE SEQUENCE [LARGE SCALE GENOMIC DNA]</scope>
    <source>
        <strain evidence="4 5">TPD7009</strain>
    </source>
</reference>